<sequence>MRNFGRTLTTTPDASSSASTFSVCNQQVAASEWTEQWFFMNGRVHSYDLTWEVEQRDGLESDTGAITQYTIPVLIVKVSKEMPCVATIRKHALPVRLLLPVPPSTPTSASLEPSTPPAKRTIPDYGQTPTKKRHPSLASSSTIPSSQSHESIRSLAVSASSQDELDVSEADVTTTCRPDPPKSDSITAFTSDSPRPHRNRHPSKIYQEVE</sequence>
<evidence type="ECO:0000313" key="3">
    <source>
        <dbReference type="Proteomes" id="UP000593570"/>
    </source>
</evidence>
<dbReference type="AlphaFoldDB" id="A0A8H6LP74"/>
<comment type="caution">
    <text evidence="2">The sequence shown here is derived from an EMBL/GenBank/DDBJ whole genome shotgun (WGS) entry which is preliminary data.</text>
</comment>
<organism evidence="2 3">
    <name type="scientific">Fusarium oxysporum f. sp. conglutinans</name>
    <dbReference type="NCBI Taxonomy" id="100902"/>
    <lineage>
        <taxon>Eukaryota</taxon>
        <taxon>Fungi</taxon>
        <taxon>Dikarya</taxon>
        <taxon>Ascomycota</taxon>
        <taxon>Pezizomycotina</taxon>
        <taxon>Sordariomycetes</taxon>
        <taxon>Hypocreomycetidae</taxon>
        <taxon>Hypocreales</taxon>
        <taxon>Nectriaceae</taxon>
        <taxon>Fusarium</taxon>
        <taxon>Fusarium oxysporum species complex</taxon>
    </lineage>
</organism>
<dbReference type="Proteomes" id="UP000593570">
    <property type="component" value="Unassembled WGS sequence"/>
</dbReference>
<evidence type="ECO:0000313" key="2">
    <source>
        <dbReference type="EMBL" id="KAF6525605.1"/>
    </source>
</evidence>
<feature type="compositionally biased region" description="Low complexity" evidence="1">
    <location>
        <begin position="136"/>
        <end position="149"/>
    </location>
</feature>
<gene>
    <name evidence="2" type="ORF">HZS61_011400</name>
</gene>
<reference evidence="2 3" key="1">
    <citation type="journal article" date="2020" name="bioRxiv">
        <title>A chromosome-scale genome assembly for the Fusarium oxysporum strain Fo5176 to establish a model Arabidopsis-fungal pathosystem.</title>
        <authorList>
            <person name="Fokkens L."/>
            <person name="Guo L."/>
            <person name="Dora S."/>
            <person name="Wang B."/>
            <person name="Ye K."/>
            <person name="Sanchez-Rodriguez C."/>
            <person name="Croll D."/>
        </authorList>
    </citation>
    <scope>NUCLEOTIDE SEQUENCE [LARGE SCALE GENOMIC DNA]</scope>
    <source>
        <strain evidence="2 3">Fo5176</strain>
    </source>
</reference>
<feature type="region of interest" description="Disordered" evidence="1">
    <location>
        <begin position="102"/>
        <end position="210"/>
    </location>
</feature>
<dbReference type="EMBL" id="JACDXP010000004">
    <property type="protein sequence ID" value="KAF6525605.1"/>
    <property type="molecule type" value="Genomic_DNA"/>
</dbReference>
<evidence type="ECO:0000256" key="1">
    <source>
        <dbReference type="SAM" id="MobiDB-lite"/>
    </source>
</evidence>
<feature type="compositionally biased region" description="Polar residues" evidence="1">
    <location>
        <begin position="184"/>
        <end position="193"/>
    </location>
</feature>
<name>A0A8H6LP74_FUSOX</name>
<proteinExistence type="predicted"/>
<protein>
    <submittedName>
        <fullName evidence="2">Uncharacterized protein</fullName>
    </submittedName>
</protein>
<accession>A0A8H6LP74</accession>